<evidence type="ECO:0000313" key="2">
    <source>
        <dbReference type="Proteomes" id="UP000019184"/>
    </source>
</evidence>
<dbReference type="AlphaFoldDB" id="A0A7U7GFX8"/>
<name>A0A7U7GFX8_9GAMM</name>
<comment type="caution">
    <text evidence="1">The sequence shown here is derived from an EMBL/GenBank/DDBJ whole genome shotgun (WGS) entry which is preliminary data.</text>
</comment>
<protein>
    <recommendedName>
        <fullName evidence="3">DUF4160 domain-containing protein</fullName>
    </recommendedName>
</protein>
<organism evidence="1 2">
    <name type="scientific">Candidatus Contendobacter odensis Run_B_J11</name>
    <dbReference type="NCBI Taxonomy" id="1400861"/>
    <lineage>
        <taxon>Bacteria</taxon>
        <taxon>Pseudomonadati</taxon>
        <taxon>Pseudomonadota</taxon>
        <taxon>Gammaproteobacteria</taxon>
        <taxon>Candidatus Competibacteraceae</taxon>
        <taxon>Candidatus Contendibacter</taxon>
    </lineage>
</organism>
<evidence type="ECO:0008006" key="3">
    <source>
        <dbReference type="Google" id="ProtNLM"/>
    </source>
</evidence>
<evidence type="ECO:0000313" key="1">
    <source>
        <dbReference type="EMBL" id="CDH47681.1"/>
    </source>
</evidence>
<dbReference type="Pfam" id="PF13711">
    <property type="entry name" value="DUF4160"/>
    <property type="match status" value="1"/>
</dbReference>
<sequence>MGYLIRCSFLDWFDMPTLLLQEGFKFFFYANEHEPKHIHVEKAGEFAKIEWATLHVVHNYMKPKDLKKVLSIVEANKESFERKWDEYFNQR</sequence>
<dbReference type="Proteomes" id="UP000019184">
    <property type="component" value="Unassembled WGS sequence"/>
</dbReference>
<accession>A0A7U7GFX8</accession>
<dbReference type="InterPro" id="IPR025427">
    <property type="entry name" value="DUF4160"/>
</dbReference>
<proteinExistence type="predicted"/>
<dbReference type="EMBL" id="CBTK010000308">
    <property type="protein sequence ID" value="CDH47681.1"/>
    <property type="molecule type" value="Genomic_DNA"/>
</dbReference>
<keyword evidence="2" id="KW-1185">Reference proteome</keyword>
<reference evidence="1 2" key="1">
    <citation type="journal article" date="2014" name="ISME J.">
        <title>Candidatus Competibacter-lineage genomes retrieved from metagenomes reveal functional metabolic diversity.</title>
        <authorList>
            <person name="McIlroy S.J."/>
            <person name="Albertsen M."/>
            <person name="Andresen E.K."/>
            <person name="Saunders A.M."/>
            <person name="Kristiansen R."/>
            <person name="Stokholm-Bjerregaard M."/>
            <person name="Nielsen K.L."/>
            <person name="Nielsen P.H."/>
        </authorList>
    </citation>
    <scope>NUCLEOTIDE SEQUENCE [LARGE SCALE GENOMIC DNA]</scope>
    <source>
        <strain evidence="1 2">Run_B_J11</strain>
    </source>
</reference>
<gene>
    <name evidence="1" type="ORF">BN874_890011</name>
</gene>